<organism evidence="2 3">
    <name type="scientific">Mangrovibacillus cuniculi</name>
    <dbReference type="NCBI Taxonomy" id="2593652"/>
    <lineage>
        <taxon>Bacteria</taxon>
        <taxon>Bacillati</taxon>
        <taxon>Bacillota</taxon>
        <taxon>Bacilli</taxon>
        <taxon>Bacillales</taxon>
        <taxon>Bacillaceae</taxon>
        <taxon>Mangrovibacillus</taxon>
    </lineage>
</organism>
<dbReference type="InterPro" id="IPR014710">
    <property type="entry name" value="RmlC-like_jellyroll"/>
</dbReference>
<keyword evidence="3" id="KW-1185">Reference proteome</keyword>
<dbReference type="RefSeq" id="WP_239673401.1">
    <property type="nucleotide sequence ID" value="NZ_CP049742.1"/>
</dbReference>
<evidence type="ECO:0000259" key="1">
    <source>
        <dbReference type="Pfam" id="PF07883"/>
    </source>
</evidence>
<protein>
    <submittedName>
        <fullName evidence="2">Cupin domain-containing protein</fullName>
    </submittedName>
</protein>
<dbReference type="InterPro" id="IPR011051">
    <property type="entry name" value="RmlC_Cupin_sf"/>
</dbReference>
<gene>
    <name evidence="2" type="ORF">G8O30_02365</name>
</gene>
<evidence type="ECO:0000313" key="2">
    <source>
        <dbReference type="EMBL" id="QPC45883.1"/>
    </source>
</evidence>
<sequence length="119" mass="13238">MIIFSFDQSVSKRITRFDSNFAMSRVIQTTKPAHVGCMYLEENGVIGWHQAVTPQLLLILQGEGLVKGADEVYAKVSAGDAVFWEKGEWHETKTEAGLTAIVMESEELDPGLFMSVRTD</sequence>
<dbReference type="Proteomes" id="UP000593626">
    <property type="component" value="Chromosome"/>
</dbReference>
<feature type="domain" description="Cupin type-2" evidence="1">
    <location>
        <begin position="39"/>
        <end position="95"/>
    </location>
</feature>
<evidence type="ECO:0000313" key="3">
    <source>
        <dbReference type="Proteomes" id="UP000593626"/>
    </source>
</evidence>
<name>A0A7S8C9W6_9BACI</name>
<dbReference type="Pfam" id="PF07883">
    <property type="entry name" value="Cupin_2"/>
    <property type="match status" value="1"/>
</dbReference>
<dbReference type="Gene3D" id="2.60.120.10">
    <property type="entry name" value="Jelly Rolls"/>
    <property type="match status" value="1"/>
</dbReference>
<dbReference type="KEGG" id="mcui:G8O30_02365"/>
<reference evidence="2 3" key="1">
    <citation type="submission" date="2019-07" db="EMBL/GenBank/DDBJ databases">
        <title>Genome sequence of 2 isolates from Red Sea Mangroves.</title>
        <authorList>
            <person name="Sefrji F."/>
            <person name="Michoud G."/>
            <person name="Merlino G."/>
            <person name="Daffonchio D."/>
        </authorList>
    </citation>
    <scope>NUCLEOTIDE SEQUENCE [LARGE SCALE GENOMIC DNA]</scope>
    <source>
        <strain evidence="2 3">R1DC41</strain>
    </source>
</reference>
<dbReference type="AlphaFoldDB" id="A0A7S8C9W6"/>
<dbReference type="SUPFAM" id="SSF51182">
    <property type="entry name" value="RmlC-like cupins"/>
    <property type="match status" value="1"/>
</dbReference>
<dbReference type="EMBL" id="CP049742">
    <property type="protein sequence ID" value="QPC45883.1"/>
    <property type="molecule type" value="Genomic_DNA"/>
</dbReference>
<accession>A0A7S8C9W6</accession>
<proteinExistence type="predicted"/>
<dbReference type="InterPro" id="IPR013096">
    <property type="entry name" value="Cupin_2"/>
</dbReference>